<feature type="domain" description="LAA1-like C-terminal TPR repeats" evidence="1">
    <location>
        <begin position="1979"/>
        <end position="2135"/>
    </location>
</feature>
<protein>
    <recommendedName>
        <fullName evidence="1">LAA1-like C-terminal TPR repeats domain-containing protein</fullName>
    </recommendedName>
</protein>
<accession>A0AAX4HBA2</accession>
<dbReference type="GO" id="GO:0042147">
    <property type="term" value="P:retrograde transport, endosome to Golgi"/>
    <property type="evidence" value="ECO:0007669"/>
    <property type="project" value="TreeGrafter"/>
</dbReference>
<evidence type="ECO:0000313" key="3">
    <source>
        <dbReference type="Proteomes" id="UP001338582"/>
    </source>
</evidence>
<evidence type="ECO:0000259" key="1">
    <source>
        <dbReference type="Pfam" id="PF25808"/>
    </source>
</evidence>
<dbReference type="SUPFAM" id="SSF48371">
    <property type="entry name" value="ARM repeat"/>
    <property type="match status" value="2"/>
</dbReference>
<gene>
    <name evidence="2" type="ORF">PUMCH_003024</name>
</gene>
<sequence length="2154" mass="241154">MSANIAPLLRNYDSSDVLQYLILLDWQLSAKSANLADINYLAAYDELVPILNVFCRPAGGEKLAGTDSEASGVHALDYSPNVAKMLAKNLTSVLKELPSKVYDLANQLIGFVAVDEDGSLSVSGKVACLVLSDIVEHYPLQVTSLIEYTTNQIYKILKKDPAVDPLVVHLASVLLGIALKSDISDKLQSKLDKIILKAILTSRICDSTNNNESTSQTDMNDSLTTVTLVTYYTHCLRNLLILQTTSNYEQLLQFSASATSGSKMKPEALMAQQHQFQQNILTSHEKVFHFGFESQFVEVRAAMVDLVANLVLNFVDTDSFDAYEYLIGLYPLPLLNLWDPSLSIRLNSFSEPIIDVKRESNTISNHDSESLIKSGSNLLLNQVGCIETLLFYIQLEELQSLVERPLKLMHLLDSILKKFGEMDHPSHVQNQPWSRSLCHFSVVLRHVISELGSTAHEVLAQYIVEKFSQSSADSNESRASSKSKRESTIFGFGGKRNKAKGATSTKINLKSNPYQLKLVLDIIILLSQCGIDSAAFAEKISPLTDSTDTTDVTLTEEEENSLTSNKSCYISKLLISLLSNESSAIRNYSMDALKRFADINKNLSNQLILDLYQMVSYEFNQPGTDDKNRRAVTLFSHALALLALIKQSEITLLQNSTIAKVLSFCTQNLKSTNGLKSLKSGACWIILTSLVTLYRDSEFVKVNSSQFLVFWKNLLTSQLVTSGLNSSTEAGGMPDILCNLKLRTLSLACLLNYILALDHSPELSRQLQFFLVKSHKYLLSLESSIESVGAITSLNSQAFNDCDFNVDVTGNFLFSNEIDTNVYPEQNQLISLILYNKKLILQGFIKLAQSLKSDVNSSLVVFLLKVFSDTKAFSRQLSPEAGKDKSKNTKKQQTESVALADHNIILLEEECNYNFGVTSRFQMGSAVVDDLCSLDDKYLRDQSHVLSLNGSSRQQIREPSSPMLSTLNTDNVFSDGTNTSWLFLLESQILSSSFASINHEPLSTILGRYSVRHEYSPSLITSLVDLSSELLSLVFPSLSYKIQFSLLEQLKAAVSTKTIDPLRMQAIQINIAVTLNMLFKHLHRSGYQMDEGLVLLSLEIIDDITSENQHVTVLLAEAIGFASTQLSKAKTEELVALKIAKIVNTVNPQLRGMHLLSVCKIYQQTHVSFAEIFSVTSQLLRDSHPVMAYYGLKAANALLEDATGKQGLMKDTILVLHSNFLMGMYGVCQTDFQLANLRSTHKLSIEFAKLMKTLITTLGPSIKDFDADLKSKIFHIVYCYGLGLDSIDQVECVATLTEISALLQELLIFDSTFVPDFSSWFCQFNEFIIVHNMKLGIGRSRPLYLDSNAIFPFTTSRCLGDNAFLSLVEMTKVGVPTLDAHTLNLSFIAMELCPSIYTKELLTFWVDAHSEQNWFARLSGLFKTPSRKLVGPFLEQNYEQKLLPILQREKKKASTSNTVDFKDEESENIVEAGVPGDDKNQPINWEFKALIYDLIISILKAAETDVQLLESLKSKIQDIIRLSFLGTTTPMLSIRIRGIRLLDRILNLVGDLEDPLYPDTSILEQQQAQIISALIPCFGSDSDPEVIVEAITVSSKFINLPRVKFYSKQRILKTMIYLLEEILSGKFLKFVFLETMAEYPKKAIQLAILNCWAVLKLRLANMDEELRQELETILDKYSRLLVLLWILVLKDLSTIRYSSPDARELEIFQKYWLNFVAVLSLSLETNTDLIRELLQEETGNFFFVMFCQCLEALIRGNDISEVLTSVIQLLKIPELTQSLIDDNLFGEVVDLLDRLVLMENDVMIKCKVIDVVNELFTAILVLESIDQTKMLELMRVTMLPIFETYPFLRQDYNPENASHQLLLKKCVSAGNLTLTKKQLTVLVEMTSKFPADGLPDLLSCILYIFAKFYEFGNEELISAVLPHLKVIVRSCKELDLDLVARFYNVIESDSALRNEANKVNYIVTMMILATGSDVKLGEAEAKTFSERLFDGLTTEELAATCIQSIKSLIYAAGTGNASVDMVVRLFMGQLLNSLQDDSSEAKINAKLLFEIVFVFSQCQALSKEEQTTDLFKVLLPLLVSAYEKKRLSVEYLQPKVTALMNRNPQSFKMVVTEHLDASQRDAIEALVTAQKQSISAPSETVIALKSFGDEEEVN</sequence>
<dbReference type="InterPro" id="IPR057981">
    <property type="entry name" value="TPR_LAA1-like_C"/>
</dbReference>
<dbReference type="PANTHER" id="PTHR21663">
    <property type="entry name" value="HYPOTHETICAL HEAT DOMAIN-CONTAINING"/>
    <property type="match status" value="1"/>
</dbReference>
<dbReference type="GeneID" id="88174088"/>
<dbReference type="RefSeq" id="XP_062878081.1">
    <property type="nucleotide sequence ID" value="XM_063022011.1"/>
</dbReference>
<dbReference type="EMBL" id="CP138896">
    <property type="protein sequence ID" value="WPK25699.1"/>
    <property type="molecule type" value="Genomic_DNA"/>
</dbReference>
<dbReference type="PANTHER" id="PTHR21663:SF0">
    <property type="entry name" value="HEAT REPEAT-CONTAINING PROTEIN 5B"/>
    <property type="match status" value="1"/>
</dbReference>
<name>A0AAX4HBA2_9ASCO</name>
<organism evidence="2 3">
    <name type="scientific">Australozyma saopauloensis</name>
    <dbReference type="NCBI Taxonomy" id="291208"/>
    <lineage>
        <taxon>Eukaryota</taxon>
        <taxon>Fungi</taxon>
        <taxon>Dikarya</taxon>
        <taxon>Ascomycota</taxon>
        <taxon>Saccharomycotina</taxon>
        <taxon>Pichiomycetes</taxon>
        <taxon>Metschnikowiaceae</taxon>
        <taxon>Australozyma</taxon>
    </lineage>
</organism>
<dbReference type="KEGG" id="asau:88174088"/>
<dbReference type="GO" id="GO:0008104">
    <property type="term" value="P:intracellular protein localization"/>
    <property type="evidence" value="ECO:0007669"/>
    <property type="project" value="TreeGrafter"/>
</dbReference>
<dbReference type="GO" id="GO:0030139">
    <property type="term" value="C:endocytic vesicle"/>
    <property type="evidence" value="ECO:0007669"/>
    <property type="project" value="TreeGrafter"/>
</dbReference>
<keyword evidence="3" id="KW-1185">Reference proteome</keyword>
<reference evidence="2 3" key="1">
    <citation type="submission" date="2023-10" db="EMBL/GenBank/DDBJ databases">
        <title>Draft Genome Sequence of Candida saopaulonensis from a very Premature Infant with Sepsis.</title>
        <authorList>
            <person name="Ning Y."/>
            <person name="Dai R."/>
            <person name="Xiao M."/>
            <person name="Xu Y."/>
            <person name="Yan Q."/>
            <person name="Zhang L."/>
        </authorList>
    </citation>
    <scope>NUCLEOTIDE SEQUENCE [LARGE SCALE GENOMIC DNA]</scope>
    <source>
        <strain evidence="2 3">19XY460</strain>
    </source>
</reference>
<dbReference type="GO" id="GO:0006897">
    <property type="term" value="P:endocytosis"/>
    <property type="evidence" value="ECO:0007669"/>
    <property type="project" value="TreeGrafter"/>
</dbReference>
<proteinExistence type="predicted"/>
<dbReference type="InterPro" id="IPR046837">
    <property type="entry name" value="Laa1/Sip1/HEATR5-like_HEAT"/>
</dbReference>
<dbReference type="GO" id="GO:0005794">
    <property type="term" value="C:Golgi apparatus"/>
    <property type="evidence" value="ECO:0007669"/>
    <property type="project" value="TreeGrafter"/>
</dbReference>
<dbReference type="Pfam" id="PF25808">
    <property type="entry name" value="TPR_LAA1_C"/>
    <property type="match status" value="1"/>
</dbReference>
<dbReference type="Pfam" id="PF20210">
    <property type="entry name" value="Laa1_Sip1_HTR5"/>
    <property type="match status" value="1"/>
</dbReference>
<dbReference type="InterPro" id="IPR040108">
    <property type="entry name" value="Laa1/Sip1/HEATR5"/>
</dbReference>
<dbReference type="GO" id="GO:0016020">
    <property type="term" value="C:membrane"/>
    <property type="evidence" value="ECO:0007669"/>
    <property type="project" value="TreeGrafter"/>
</dbReference>
<evidence type="ECO:0000313" key="2">
    <source>
        <dbReference type="EMBL" id="WPK25699.1"/>
    </source>
</evidence>
<dbReference type="GO" id="GO:0005829">
    <property type="term" value="C:cytosol"/>
    <property type="evidence" value="ECO:0007669"/>
    <property type="project" value="GOC"/>
</dbReference>
<dbReference type="Proteomes" id="UP001338582">
    <property type="component" value="Chromosome 3"/>
</dbReference>
<dbReference type="InterPro" id="IPR016024">
    <property type="entry name" value="ARM-type_fold"/>
</dbReference>